<name>A0A2U2X286_9FLAO</name>
<evidence type="ECO:0000313" key="1">
    <source>
        <dbReference type="EMBL" id="PWH81880.1"/>
    </source>
</evidence>
<sequence length="59" mass="6774">MSVHFEFNLVDYYSVSQKPRIYQDFPKATARFSAASRGSLVSKQKTPFIIISPNIFESK</sequence>
<reference evidence="1 2" key="1">
    <citation type="submission" date="2018-05" db="EMBL/GenBank/DDBJ databases">
        <title>Brumimicrobium oceani sp. nov., isolated from coastal sediment.</title>
        <authorList>
            <person name="Kou Y."/>
        </authorList>
    </citation>
    <scope>NUCLEOTIDE SEQUENCE [LARGE SCALE GENOMIC DNA]</scope>
    <source>
        <strain evidence="1 2">C305</strain>
    </source>
</reference>
<dbReference type="EMBL" id="QFRJ01000015">
    <property type="protein sequence ID" value="PWH81880.1"/>
    <property type="molecule type" value="Genomic_DNA"/>
</dbReference>
<organism evidence="1 2">
    <name type="scientific">Brumimicrobium oceani</name>
    <dbReference type="NCBI Taxonomy" id="2100725"/>
    <lineage>
        <taxon>Bacteria</taxon>
        <taxon>Pseudomonadati</taxon>
        <taxon>Bacteroidota</taxon>
        <taxon>Flavobacteriia</taxon>
        <taxon>Flavobacteriales</taxon>
        <taxon>Crocinitomicaceae</taxon>
        <taxon>Brumimicrobium</taxon>
    </lineage>
</organism>
<accession>A0A2U2X286</accession>
<dbReference type="AlphaFoldDB" id="A0A2U2X286"/>
<protein>
    <submittedName>
        <fullName evidence="1">Uncharacterized protein</fullName>
    </submittedName>
</protein>
<reference evidence="1 2" key="2">
    <citation type="submission" date="2018-05" db="EMBL/GenBank/DDBJ databases">
        <authorList>
            <person name="Lanie J.A."/>
            <person name="Ng W.-L."/>
            <person name="Kazmierczak K.M."/>
            <person name="Andrzejewski T.M."/>
            <person name="Davidsen T.M."/>
            <person name="Wayne K.J."/>
            <person name="Tettelin H."/>
            <person name="Glass J.I."/>
            <person name="Rusch D."/>
            <person name="Podicherti R."/>
            <person name="Tsui H.-C.T."/>
            <person name="Winkler M.E."/>
        </authorList>
    </citation>
    <scope>NUCLEOTIDE SEQUENCE [LARGE SCALE GENOMIC DNA]</scope>
    <source>
        <strain evidence="1 2">C305</strain>
    </source>
</reference>
<proteinExistence type="predicted"/>
<evidence type="ECO:0000313" key="2">
    <source>
        <dbReference type="Proteomes" id="UP000245370"/>
    </source>
</evidence>
<dbReference type="Proteomes" id="UP000245370">
    <property type="component" value="Unassembled WGS sequence"/>
</dbReference>
<keyword evidence="2" id="KW-1185">Reference proteome</keyword>
<gene>
    <name evidence="1" type="ORF">DIT68_14405</name>
</gene>
<comment type="caution">
    <text evidence="1">The sequence shown here is derived from an EMBL/GenBank/DDBJ whole genome shotgun (WGS) entry which is preliminary data.</text>
</comment>